<dbReference type="Proteomes" id="UP001529369">
    <property type="component" value="Unassembled WGS sequence"/>
</dbReference>
<feature type="transmembrane region" description="Helical" evidence="5">
    <location>
        <begin position="6"/>
        <end position="25"/>
    </location>
</feature>
<keyword evidence="2 5" id="KW-0812">Transmembrane</keyword>
<proteinExistence type="predicted"/>
<keyword evidence="3 5" id="KW-1133">Transmembrane helix</keyword>
<evidence type="ECO:0000256" key="4">
    <source>
        <dbReference type="ARBA" id="ARBA00023136"/>
    </source>
</evidence>
<evidence type="ECO:0000256" key="5">
    <source>
        <dbReference type="SAM" id="Phobius"/>
    </source>
</evidence>
<organism evidence="6 7">
    <name type="scientific">Paeniroseomonas aquatica</name>
    <dbReference type="NCBI Taxonomy" id="373043"/>
    <lineage>
        <taxon>Bacteria</taxon>
        <taxon>Pseudomonadati</taxon>
        <taxon>Pseudomonadota</taxon>
        <taxon>Alphaproteobacteria</taxon>
        <taxon>Acetobacterales</taxon>
        <taxon>Acetobacteraceae</taxon>
        <taxon>Paeniroseomonas</taxon>
    </lineage>
</organism>
<feature type="transmembrane region" description="Helical" evidence="5">
    <location>
        <begin position="46"/>
        <end position="68"/>
    </location>
</feature>
<evidence type="ECO:0000256" key="3">
    <source>
        <dbReference type="ARBA" id="ARBA00022989"/>
    </source>
</evidence>
<comment type="caution">
    <text evidence="6">The sequence shown here is derived from an EMBL/GenBank/DDBJ whole genome shotgun (WGS) entry which is preliminary data.</text>
</comment>
<comment type="subcellular location">
    <subcellularLocation>
        <location evidence="1">Membrane</location>
        <topology evidence="1">Multi-pass membrane protein</topology>
    </subcellularLocation>
</comment>
<gene>
    <name evidence="6" type="ORF">QWZ14_08470</name>
</gene>
<dbReference type="RefSeq" id="WP_290316199.1">
    <property type="nucleotide sequence ID" value="NZ_JAUFPN010000086.1"/>
</dbReference>
<dbReference type="InterPro" id="IPR032808">
    <property type="entry name" value="DoxX"/>
</dbReference>
<reference evidence="7" key="1">
    <citation type="journal article" date="2019" name="Int. J. Syst. Evol. Microbiol.">
        <title>The Global Catalogue of Microorganisms (GCM) 10K type strain sequencing project: providing services to taxonomists for standard genome sequencing and annotation.</title>
        <authorList>
            <consortium name="The Broad Institute Genomics Platform"/>
            <consortium name="The Broad Institute Genome Sequencing Center for Infectious Disease"/>
            <person name="Wu L."/>
            <person name="Ma J."/>
        </authorList>
    </citation>
    <scope>NUCLEOTIDE SEQUENCE [LARGE SCALE GENOMIC DNA]</scope>
    <source>
        <strain evidence="7">CECT 7131</strain>
    </source>
</reference>
<evidence type="ECO:0000256" key="1">
    <source>
        <dbReference type="ARBA" id="ARBA00004141"/>
    </source>
</evidence>
<keyword evidence="4 5" id="KW-0472">Membrane</keyword>
<accession>A0ABT8A3S9</accession>
<name>A0ABT8A3S9_9PROT</name>
<evidence type="ECO:0000313" key="6">
    <source>
        <dbReference type="EMBL" id="MDN3564400.1"/>
    </source>
</evidence>
<protein>
    <submittedName>
        <fullName evidence="6">DoxX family membrane protein</fullName>
    </submittedName>
</protein>
<dbReference type="Pfam" id="PF07681">
    <property type="entry name" value="DoxX"/>
    <property type="match status" value="1"/>
</dbReference>
<feature type="transmembrane region" description="Helical" evidence="5">
    <location>
        <begin position="74"/>
        <end position="94"/>
    </location>
</feature>
<dbReference type="EMBL" id="JAUFPN010000086">
    <property type="protein sequence ID" value="MDN3564400.1"/>
    <property type="molecule type" value="Genomic_DNA"/>
</dbReference>
<sequence>MTFDSSVVLLSRLALVMLFLPFSALDKVLNFRAATGQARQAVASPALAGGMILLGLAVEVLTSLALVTGTADRLGALVLAGYCAVTAVLFKPFWSKPDFRLRGPSEGRDVFWDFLKNMALAGALASIALGPGTNGARGLLANPLSSTAPYATRGP</sequence>
<evidence type="ECO:0000313" key="7">
    <source>
        <dbReference type="Proteomes" id="UP001529369"/>
    </source>
</evidence>
<evidence type="ECO:0000256" key="2">
    <source>
        <dbReference type="ARBA" id="ARBA00022692"/>
    </source>
</evidence>
<keyword evidence="7" id="KW-1185">Reference proteome</keyword>